<dbReference type="InterPro" id="IPR027417">
    <property type="entry name" value="P-loop_NTPase"/>
</dbReference>
<keyword evidence="4" id="KW-0547">Nucleotide-binding</keyword>
<dbReference type="GO" id="GO:0005524">
    <property type="term" value="F:ATP binding"/>
    <property type="evidence" value="ECO:0007669"/>
    <property type="project" value="UniProtKB-KW"/>
</dbReference>
<dbReference type="Gene3D" id="3.40.50.300">
    <property type="entry name" value="P-loop containing nucleotide triphosphate hydrolases"/>
    <property type="match status" value="1"/>
</dbReference>
<dbReference type="InterPro" id="IPR008995">
    <property type="entry name" value="Mo/tungstate-bd_C_term_dom"/>
</dbReference>
<dbReference type="EMBL" id="FWZX01000020">
    <property type="protein sequence ID" value="SMF55179.1"/>
    <property type="molecule type" value="Genomic_DNA"/>
</dbReference>
<dbReference type="FunFam" id="3.40.50.300:FF:000042">
    <property type="entry name" value="Maltose/maltodextrin ABC transporter, ATP-binding protein"/>
    <property type="match status" value="1"/>
</dbReference>
<evidence type="ECO:0000256" key="2">
    <source>
        <dbReference type="ARBA" id="ARBA00022448"/>
    </source>
</evidence>
<evidence type="ECO:0000256" key="7">
    <source>
        <dbReference type="ARBA" id="ARBA00023136"/>
    </source>
</evidence>
<dbReference type="PROSITE" id="PS50893">
    <property type="entry name" value="ABC_TRANSPORTER_2"/>
    <property type="match status" value="1"/>
</dbReference>
<organism evidence="9 10">
    <name type="scientific">Tistlia consotensis USBA 355</name>
    <dbReference type="NCBI Taxonomy" id="560819"/>
    <lineage>
        <taxon>Bacteria</taxon>
        <taxon>Pseudomonadati</taxon>
        <taxon>Pseudomonadota</taxon>
        <taxon>Alphaproteobacteria</taxon>
        <taxon>Rhodospirillales</taxon>
        <taxon>Rhodovibrionaceae</taxon>
        <taxon>Tistlia</taxon>
    </lineage>
</organism>
<dbReference type="RefSeq" id="WP_085124650.1">
    <property type="nucleotide sequence ID" value="NZ_FWZX01000020.1"/>
</dbReference>
<dbReference type="InterPro" id="IPR017871">
    <property type="entry name" value="ABC_transporter-like_CS"/>
</dbReference>
<keyword evidence="10" id="KW-1185">Reference proteome</keyword>
<evidence type="ECO:0000256" key="4">
    <source>
        <dbReference type="ARBA" id="ARBA00022741"/>
    </source>
</evidence>
<evidence type="ECO:0000256" key="3">
    <source>
        <dbReference type="ARBA" id="ARBA00022475"/>
    </source>
</evidence>
<dbReference type="InterPro" id="IPR012340">
    <property type="entry name" value="NA-bd_OB-fold"/>
</dbReference>
<dbReference type="InterPro" id="IPR013611">
    <property type="entry name" value="Transp-assoc_OB_typ2"/>
</dbReference>
<dbReference type="InterPro" id="IPR047641">
    <property type="entry name" value="ABC_transpr_MalK/UgpC-like"/>
</dbReference>
<dbReference type="PANTHER" id="PTHR43875:SF15">
    <property type="entry name" value="TREHALOSE IMPORT ATP-BINDING PROTEIN SUGC"/>
    <property type="match status" value="1"/>
</dbReference>
<gene>
    <name evidence="9" type="ORF">SAMN05428998_12027</name>
</gene>
<evidence type="ECO:0000313" key="10">
    <source>
        <dbReference type="Proteomes" id="UP000192917"/>
    </source>
</evidence>
<proteinExistence type="inferred from homology"/>
<keyword evidence="5 9" id="KW-0067">ATP-binding</keyword>
<keyword evidence="2" id="KW-0813">Transport</keyword>
<evidence type="ECO:0000313" key="9">
    <source>
        <dbReference type="EMBL" id="SMF55179.1"/>
    </source>
</evidence>
<dbReference type="Gene3D" id="2.40.50.100">
    <property type="match status" value="1"/>
</dbReference>
<dbReference type="SUPFAM" id="SSF50331">
    <property type="entry name" value="MOP-like"/>
    <property type="match status" value="1"/>
</dbReference>
<dbReference type="SUPFAM" id="SSF52540">
    <property type="entry name" value="P-loop containing nucleoside triphosphate hydrolases"/>
    <property type="match status" value="1"/>
</dbReference>
<sequence>MAEIRIEQLHKAFGEFVAVRESNFTIADGEFFVMLGPSGCGKTTTLRMIAGLELPTSGRILLDGEDVTFRRGSERDIAFVFQLFALYPHMNVRQNISFPLRVQRLPRREVRQRTEEVARLLRIDQLLERPVGGLSSGDRQRVALGRAIVRRAKAFLMDEPLGALDAEFRELMCEELRLLHGRIGATTVYVTHDQIEAMSMADRICVMDRGEVLQVAPPMEVYERPATRFVAGFIGSPAMNFLPARGALAPGRDSIAVSGHEVPMPRLHEGLVGPDAVLGVRPEHIRIGGPEGQDAPLRGRVFGVEYMGTRQLVTVDTDAGRLKVRAPNTLKVGDGELVGLAFERERLVVFDPATDRALRSDLHAGAAGAAHG</sequence>
<dbReference type="Pfam" id="PF08402">
    <property type="entry name" value="TOBE_2"/>
    <property type="match status" value="1"/>
</dbReference>
<dbReference type="GO" id="GO:0016887">
    <property type="term" value="F:ATP hydrolysis activity"/>
    <property type="evidence" value="ECO:0007669"/>
    <property type="project" value="InterPro"/>
</dbReference>
<dbReference type="InterPro" id="IPR003593">
    <property type="entry name" value="AAA+_ATPase"/>
</dbReference>
<keyword evidence="7" id="KW-0472">Membrane</keyword>
<evidence type="ECO:0000256" key="1">
    <source>
        <dbReference type="ARBA" id="ARBA00005417"/>
    </source>
</evidence>
<dbReference type="PANTHER" id="PTHR43875">
    <property type="entry name" value="MALTODEXTRIN IMPORT ATP-BINDING PROTEIN MSMX"/>
    <property type="match status" value="1"/>
</dbReference>
<dbReference type="GO" id="GO:0140359">
    <property type="term" value="F:ABC-type transporter activity"/>
    <property type="evidence" value="ECO:0007669"/>
    <property type="project" value="UniProtKB-ARBA"/>
</dbReference>
<name>A0A1Y6CHP4_9PROT</name>
<evidence type="ECO:0000259" key="8">
    <source>
        <dbReference type="PROSITE" id="PS50893"/>
    </source>
</evidence>
<dbReference type="Gene3D" id="2.40.50.140">
    <property type="entry name" value="Nucleic acid-binding proteins"/>
    <property type="match status" value="1"/>
</dbReference>
<dbReference type="AlphaFoldDB" id="A0A1Y6CHP4"/>
<comment type="similarity">
    <text evidence="1">Belongs to the ABC transporter superfamily.</text>
</comment>
<evidence type="ECO:0000256" key="5">
    <source>
        <dbReference type="ARBA" id="ARBA00022840"/>
    </source>
</evidence>
<dbReference type="InterPro" id="IPR003439">
    <property type="entry name" value="ABC_transporter-like_ATP-bd"/>
</dbReference>
<dbReference type="SMART" id="SM00382">
    <property type="entry name" value="AAA"/>
    <property type="match status" value="1"/>
</dbReference>
<accession>A0A1Y6CHP4</accession>
<dbReference type="PROSITE" id="PS00211">
    <property type="entry name" value="ABC_TRANSPORTER_1"/>
    <property type="match status" value="1"/>
</dbReference>
<dbReference type="Pfam" id="PF00005">
    <property type="entry name" value="ABC_tran"/>
    <property type="match status" value="1"/>
</dbReference>
<dbReference type="Proteomes" id="UP000192917">
    <property type="component" value="Unassembled WGS sequence"/>
</dbReference>
<feature type="domain" description="ABC transporter" evidence="8">
    <location>
        <begin position="4"/>
        <end position="234"/>
    </location>
</feature>
<protein>
    <submittedName>
        <fullName evidence="9">Carbohydrate ABC transporter ATP-binding protein, CUT1 family</fullName>
    </submittedName>
</protein>
<dbReference type="GO" id="GO:0055052">
    <property type="term" value="C:ATP-binding cassette (ABC) transporter complex, substrate-binding subunit-containing"/>
    <property type="evidence" value="ECO:0007669"/>
    <property type="project" value="TreeGrafter"/>
</dbReference>
<keyword evidence="6" id="KW-1278">Translocase</keyword>
<evidence type="ECO:0000256" key="6">
    <source>
        <dbReference type="ARBA" id="ARBA00022967"/>
    </source>
</evidence>
<reference evidence="9 10" key="1">
    <citation type="submission" date="2017-04" db="EMBL/GenBank/DDBJ databases">
        <authorList>
            <person name="Afonso C.L."/>
            <person name="Miller P.J."/>
            <person name="Scott M.A."/>
            <person name="Spackman E."/>
            <person name="Goraichik I."/>
            <person name="Dimitrov K.M."/>
            <person name="Suarez D.L."/>
            <person name="Swayne D.E."/>
        </authorList>
    </citation>
    <scope>NUCLEOTIDE SEQUENCE [LARGE SCALE GENOMIC DNA]</scope>
    <source>
        <strain evidence="9 10">USBA 355</strain>
    </source>
</reference>
<dbReference type="STRING" id="560819.SAMN05428998_12027"/>
<keyword evidence="3" id="KW-1003">Cell membrane</keyword>